<dbReference type="PROSITE" id="PS50821">
    <property type="entry name" value="PAZ"/>
    <property type="match status" value="1"/>
</dbReference>
<evidence type="ECO:0000259" key="2">
    <source>
        <dbReference type="PROSITE" id="PS50821"/>
    </source>
</evidence>
<dbReference type="InterPro" id="IPR014811">
    <property type="entry name" value="ArgoL1"/>
</dbReference>
<feature type="domain" description="PAZ" evidence="2">
    <location>
        <begin position="297"/>
        <end position="411"/>
    </location>
</feature>
<dbReference type="SMART" id="SM01163">
    <property type="entry name" value="DUF1785"/>
    <property type="match status" value="1"/>
</dbReference>
<dbReference type="Pfam" id="PF02171">
    <property type="entry name" value="Piwi"/>
    <property type="match status" value="1"/>
</dbReference>
<feature type="compositionally biased region" description="Low complexity" evidence="1">
    <location>
        <begin position="21"/>
        <end position="41"/>
    </location>
</feature>
<keyword evidence="5" id="KW-1185">Reference proteome</keyword>
<dbReference type="InterPro" id="IPR003165">
    <property type="entry name" value="Piwi"/>
</dbReference>
<dbReference type="SUPFAM" id="SSF53098">
    <property type="entry name" value="Ribonuclease H-like"/>
    <property type="match status" value="1"/>
</dbReference>
<dbReference type="InterPro" id="IPR045246">
    <property type="entry name" value="Piwi_ago-like"/>
</dbReference>
<dbReference type="PROSITE" id="PS50822">
    <property type="entry name" value="PIWI"/>
    <property type="match status" value="1"/>
</dbReference>
<reference evidence="4 5" key="1">
    <citation type="journal article" date="2015" name="Sci. Rep.">
        <title>Chromosome-level genome map provides insights into diverse defense mechanisms in the medicinal fungus Ganoderma sinense.</title>
        <authorList>
            <person name="Zhu Y."/>
            <person name="Xu J."/>
            <person name="Sun C."/>
            <person name="Zhou S."/>
            <person name="Xu H."/>
            <person name="Nelson D.R."/>
            <person name="Qian J."/>
            <person name="Song J."/>
            <person name="Luo H."/>
            <person name="Xiang L."/>
            <person name="Li Y."/>
            <person name="Xu Z."/>
            <person name="Ji A."/>
            <person name="Wang L."/>
            <person name="Lu S."/>
            <person name="Hayward A."/>
            <person name="Sun W."/>
            <person name="Li X."/>
            <person name="Schwartz D.C."/>
            <person name="Wang Y."/>
            <person name="Chen S."/>
        </authorList>
    </citation>
    <scope>NUCLEOTIDE SEQUENCE [LARGE SCALE GENOMIC DNA]</scope>
    <source>
        <strain evidence="4 5">ZZ0214-1</strain>
    </source>
</reference>
<dbReference type="STRING" id="1077348.A0A2G8RPY8"/>
<dbReference type="GO" id="GO:0003723">
    <property type="term" value="F:RNA binding"/>
    <property type="evidence" value="ECO:0007669"/>
    <property type="project" value="InterPro"/>
</dbReference>
<dbReference type="Gene3D" id="3.30.420.10">
    <property type="entry name" value="Ribonuclease H-like superfamily/Ribonuclease H"/>
    <property type="match status" value="1"/>
</dbReference>
<evidence type="ECO:0000313" key="5">
    <source>
        <dbReference type="Proteomes" id="UP000230002"/>
    </source>
</evidence>
<dbReference type="SMART" id="SM00950">
    <property type="entry name" value="Piwi"/>
    <property type="match status" value="1"/>
</dbReference>
<dbReference type="InterPro" id="IPR036085">
    <property type="entry name" value="PAZ_dom_sf"/>
</dbReference>
<dbReference type="CDD" id="cd02846">
    <property type="entry name" value="PAZ_argonaute_like"/>
    <property type="match status" value="1"/>
</dbReference>
<protein>
    <submittedName>
        <fullName evidence="4">Argonaute</fullName>
    </submittedName>
</protein>
<dbReference type="AlphaFoldDB" id="A0A2G8RPY8"/>
<dbReference type="InterPro" id="IPR036397">
    <property type="entry name" value="RNaseH_sf"/>
</dbReference>
<evidence type="ECO:0000259" key="3">
    <source>
        <dbReference type="PROSITE" id="PS50822"/>
    </source>
</evidence>
<name>A0A2G8RPY8_9APHY</name>
<organism evidence="4 5">
    <name type="scientific">Ganoderma sinense ZZ0214-1</name>
    <dbReference type="NCBI Taxonomy" id="1077348"/>
    <lineage>
        <taxon>Eukaryota</taxon>
        <taxon>Fungi</taxon>
        <taxon>Dikarya</taxon>
        <taxon>Basidiomycota</taxon>
        <taxon>Agaricomycotina</taxon>
        <taxon>Agaricomycetes</taxon>
        <taxon>Polyporales</taxon>
        <taxon>Polyporaceae</taxon>
        <taxon>Ganoderma</taxon>
    </lineage>
</organism>
<dbReference type="Pfam" id="PF02170">
    <property type="entry name" value="PAZ"/>
    <property type="match status" value="1"/>
</dbReference>
<dbReference type="Pfam" id="PF08699">
    <property type="entry name" value="ArgoL1"/>
    <property type="match status" value="1"/>
</dbReference>
<dbReference type="Gene3D" id="3.40.50.2300">
    <property type="match status" value="1"/>
</dbReference>
<dbReference type="OrthoDB" id="10252740at2759"/>
<dbReference type="Pfam" id="PF16486">
    <property type="entry name" value="ArgoN"/>
    <property type="match status" value="1"/>
</dbReference>
<dbReference type="SUPFAM" id="SSF101690">
    <property type="entry name" value="PAZ domain"/>
    <property type="match status" value="1"/>
</dbReference>
<dbReference type="InterPro" id="IPR012337">
    <property type="entry name" value="RNaseH-like_sf"/>
</dbReference>
<dbReference type="CDD" id="cd04657">
    <property type="entry name" value="Piwi_ago-like"/>
    <property type="match status" value="1"/>
</dbReference>
<dbReference type="InterPro" id="IPR003100">
    <property type="entry name" value="PAZ_dom"/>
</dbReference>
<feature type="region of interest" description="Disordered" evidence="1">
    <location>
        <begin position="1"/>
        <end position="59"/>
    </location>
</feature>
<dbReference type="Proteomes" id="UP000230002">
    <property type="component" value="Unassembled WGS sequence"/>
</dbReference>
<evidence type="ECO:0000313" key="4">
    <source>
        <dbReference type="EMBL" id="PIL23408.1"/>
    </source>
</evidence>
<gene>
    <name evidence="4" type="ORF">GSI_14719</name>
</gene>
<feature type="domain" description="Piwi" evidence="3">
    <location>
        <begin position="603"/>
        <end position="920"/>
    </location>
</feature>
<dbReference type="InterPro" id="IPR032474">
    <property type="entry name" value="Argonaute_N"/>
</dbReference>
<proteinExistence type="predicted"/>
<dbReference type="EMBL" id="AYKW01000068">
    <property type="protein sequence ID" value="PIL23408.1"/>
    <property type="molecule type" value="Genomic_DNA"/>
</dbReference>
<dbReference type="Gene3D" id="2.170.260.10">
    <property type="entry name" value="paz domain"/>
    <property type="match status" value="1"/>
</dbReference>
<sequence>MSSTNQLIRGGPRGRGRRRGQPSGQSGHGSGSSPSTGTRGTQSGGGSSSRGGPPAIFAQGVPLTQDSRLADLELKALVEGFNRLKVQRPAAEMPLRPGWGTLGQLGALRTNFFAVRLPQDAVFFEYEIAISPKAQAKGGDRKARIMHLVEQAPEFAPYAAHVAHDRSQRLVSAKKLPQPLDIPIGYLEEGETDNPNPLRFTVEITFRGEIKMSDLHQYISGKPEHRGIDTQPHISALNLILQQYAQRNGVRVSRNKYFFPSSSERHRLSLGVEAMRGFFISVRPVYMQLTVNVNLCMTAFYVPGNLAQRMDEFHQRTGGAMPDWFADKLKVSTRHLGFTRTYVIHTIMTGKTARQERFNCPEFGGMVSVEQFFKRKHSVTLAHHSDLPLVNVSADRNRPVYLPAEICEIVPGQAYRGKLGDEQTKAMIKVACNPPAFNGNTVVNQGFTDLGLRPNAPGAALEPFGISISPNMQVIPYRILPPPAVSYHGAARPPRIQDAGWNILDVRFQVGADMTNWAVLLVNENRQEEFRGPDAPHLRTFLQAFISKCTASGIKGAEKWPRIWSVNLPPLRQDTPTRSRAVTAIHKTLDDELKRNPRQRPSFVLVLLSGVDKFIYPGIKQLADVRLGVHTIHMLLPKARDTRGNRQDQYFSNVALKVNVKLGGVNHQLDAGSMRWLTGTRQEVKTMVMGIDVTHPSPNSVLGTPSIAAVVASVDNHFVQFPASLALQKPDWNKDSKEMVEDLTRMTMERLQLYKRKNGKLPDRIIVFRDGVSEGQYRHVIMYELPKLQAAFKQISPKTPYKPKLSIIVCGKRHHARFWAPDSEHATKNGNTLPGTIVDKGITDVYLFDFYLQAHYGLQGHVKATHYVVVYDENKLDADTIQQGTHTASYLYARATKAVSLVPAAYYADIACERGREYLNVLMNLENRSPQARLKVDKEQTYQTAVRMWGNGIHQDLKDSMFYI</sequence>
<comment type="caution">
    <text evidence="4">The sequence shown here is derived from an EMBL/GenBank/DDBJ whole genome shotgun (WGS) entry which is preliminary data.</text>
</comment>
<evidence type="ECO:0000256" key="1">
    <source>
        <dbReference type="SAM" id="MobiDB-lite"/>
    </source>
</evidence>
<accession>A0A2G8RPY8</accession>
<dbReference type="PANTHER" id="PTHR22891">
    <property type="entry name" value="EUKARYOTIC TRANSLATION INITIATION FACTOR 2C"/>
    <property type="match status" value="1"/>
</dbReference>